<evidence type="ECO:0000256" key="8">
    <source>
        <dbReference type="ARBA" id="ARBA00022723"/>
    </source>
</evidence>
<dbReference type="GO" id="GO:0016605">
    <property type="term" value="C:PML body"/>
    <property type="evidence" value="ECO:0007669"/>
    <property type="project" value="UniProtKB-SubCell"/>
</dbReference>
<dbReference type="SMR" id="L9LC90"/>
<dbReference type="SMART" id="SM00975">
    <property type="entry name" value="Telomerase_RBD"/>
    <property type="match status" value="1"/>
</dbReference>
<keyword evidence="11 16" id="KW-0695">RNA-directed DNA polymerase</keyword>
<comment type="subcellular location">
    <subcellularLocation>
        <location evidence="1 16">Chromosome</location>
        <location evidence="1 16">Telomere</location>
    </subcellularLocation>
    <subcellularLocation>
        <location evidence="16">Nucleus</location>
        <location evidence="16">Nucleolus</location>
    </subcellularLocation>
    <subcellularLocation>
        <location evidence="16">Nucleus</location>
        <location evidence="16">Nucleoplasm</location>
    </subcellularLocation>
    <subcellularLocation>
        <location evidence="16">Nucleus</location>
    </subcellularLocation>
    <subcellularLocation>
        <location evidence="16">Cytoplasm</location>
    </subcellularLocation>
    <subcellularLocation>
        <location evidence="16">Nucleus</location>
        <location evidence="16">PML body</location>
    </subcellularLocation>
    <text evidence="16">Shuttling between nuclear and cytoplasm depends on cell cycle, phosphorylation states, transformation and DNA damage. Diffuse localization in the nucleoplasm. Enriched in nucleoli of certain cell types. Translocated to the cytoplasm via nuclear pores in a CRM1/RAN-dependent manner involving oxidative stress-mediated phosphorylation at Tyr. Dephosphorylation at this site by SHP2 retains TERT in the nucleus. Translocated to the nucleus by phosphorylation by AKT.</text>
</comment>
<accession>L9LC90</accession>
<dbReference type="EMBL" id="KB320397">
    <property type="protein sequence ID" value="ELW72685.1"/>
    <property type="molecule type" value="Genomic_DNA"/>
</dbReference>
<dbReference type="Pfam" id="PF21399">
    <property type="entry name" value="TERT_C"/>
    <property type="match status" value="1"/>
</dbReference>
<dbReference type="InterPro" id="IPR000477">
    <property type="entry name" value="RT_dom"/>
</dbReference>
<comment type="similarity">
    <text evidence="2 16">Belongs to the reverse transcriptase family. Telomerase subfamily.</text>
</comment>
<evidence type="ECO:0000313" key="19">
    <source>
        <dbReference type="EMBL" id="ELW72685.1"/>
    </source>
</evidence>
<feature type="region of interest" description="Disordered" evidence="17">
    <location>
        <begin position="1"/>
        <end position="24"/>
    </location>
</feature>
<evidence type="ECO:0000259" key="18">
    <source>
        <dbReference type="PROSITE" id="PS50878"/>
    </source>
</evidence>
<keyword evidence="7 16" id="KW-0548">Nucleotidyltransferase</keyword>
<proteinExistence type="inferred from homology"/>
<feature type="domain" description="Reverse transcriptase" evidence="18">
    <location>
        <begin position="547"/>
        <end position="879"/>
    </location>
</feature>
<dbReference type="GO" id="GO:0007004">
    <property type="term" value="P:telomere maintenance via telomerase"/>
    <property type="evidence" value="ECO:0007669"/>
    <property type="project" value="TreeGrafter"/>
</dbReference>
<evidence type="ECO:0000256" key="12">
    <source>
        <dbReference type="ARBA" id="ARBA00023242"/>
    </source>
</evidence>
<evidence type="ECO:0000256" key="9">
    <source>
        <dbReference type="ARBA" id="ARBA00022842"/>
    </source>
</evidence>
<evidence type="ECO:0000313" key="20">
    <source>
        <dbReference type="Proteomes" id="UP000011518"/>
    </source>
</evidence>
<organism evidence="19 20">
    <name type="scientific">Tupaia chinensis</name>
    <name type="common">Chinese tree shrew</name>
    <name type="synonym">Tupaia belangeri chinensis</name>
    <dbReference type="NCBI Taxonomy" id="246437"/>
    <lineage>
        <taxon>Eukaryota</taxon>
        <taxon>Metazoa</taxon>
        <taxon>Chordata</taxon>
        <taxon>Craniata</taxon>
        <taxon>Vertebrata</taxon>
        <taxon>Euteleostomi</taxon>
        <taxon>Mammalia</taxon>
        <taxon>Eutheria</taxon>
        <taxon>Euarchontoglires</taxon>
        <taxon>Scandentia</taxon>
        <taxon>Tupaiidae</taxon>
        <taxon>Tupaia</taxon>
    </lineage>
</organism>
<evidence type="ECO:0000256" key="7">
    <source>
        <dbReference type="ARBA" id="ARBA00022695"/>
    </source>
</evidence>
<dbReference type="InterPro" id="IPR043502">
    <property type="entry name" value="DNA/RNA_pol_sf"/>
</dbReference>
<sequence length="1076" mass="120318">MDRSLEDRLRSSVREQKEGTSHTSRVSRKVDVSCLKELVARVVQRLCERGARNVLAFGFALLRGARGGPPVAFTTSVCSYLPNTVTETLRGSRAWGLLLRRLGDDVLVHLLARCSLYLLVPPSCAYQVCGPPLYDLCRRVEARPRTQLGRTSEGRGSTHQAWSSSHRQAGESPGLLGQGARRRPASTHLSPPSAKRTRHGPSGEQGARGHALPHAGRAQGRSDHGPSTVMPARTTMEATSSEGLQSGSCHSAPVGFGQKAGFQPKGRSPGPPVWVETKAFLYCLGSRECLRPSFLLSTLPPSLVGARRLVETIFLGPVPRRPGPPRRLSPRLWRMRPLFQELLGNHRRCPYAELLRTHCPLRAPVTETARGRGPSRPAGPPEEEAGAQHLVGLLRHHSTPWQVYAFLRACLRRLVPARLWGSRHNQRRFLKNTKRLVSLGRHGKLSLRELTWKMRVQDCTWLCQSPGHRCVPAAEHRRREALLARLLLWLMGTYVAELLRSFFYVTETTFQRNRLFFYRKSVWCQLQSVGVRQHLQRVWLRELSGTELRRLQEARPSLPTWRLRFIPKPRGLRPIVSMGHMLGARTSRREKVTGLSCPHRRSLTPMRVLNYERARCPGLLGASVLGMDDIYRAWRAFALRLRARDPVPPLYFVKVDVAGAYDSIPHDRLLEVITRVLQPPENPYCIRCYAVVQRAAHGHIRTSFKRHVSTLVDLQPYMQQFVAHLQEAGALRDAVVVEQSSSLNETSSRLLDFFVSFVRCCIIQIGARSYVQCGGIPQGSALSPLLCSLCYGDMERRLFPGIQQDGVLLRLLDDFLLVTPHLAHAKAFLGALVRGVPEYGCLINLGKTVVNFPVDDSLGGSAVRQLPAHCRFPWCGLLLDTRSLEVLHDYSSYARTSIKASLTFSPGFQAGRALRRKLFGVLRLKCHGIFLDLQVNSLQTVCVNVYKVLLLQAYRFHACVLQLPFDQQVHKNPPFFLRVISDTASLCYSILRARSAGVTLGTRGAGGPFPFEAAEWLCVHAFLHKLARHPCTYSTLLGTLRAVQARLCLKLPAATMAALEAATDPALTTDFRTILD</sequence>
<comment type="domain">
    <text evidence="16">The primer grip sequence in the RT domain is required for telomerase activity and for stable association with short telomeric primers.</text>
</comment>
<dbReference type="GO" id="GO:0005730">
    <property type="term" value="C:nucleolus"/>
    <property type="evidence" value="ECO:0007669"/>
    <property type="project" value="UniProtKB-SubCell"/>
</dbReference>
<dbReference type="Proteomes" id="UP000011518">
    <property type="component" value="Unassembled WGS sequence"/>
</dbReference>
<name>L9LC90_TUPCH</name>
<comment type="domain">
    <text evidence="16">The RNA-interacting domain 1 (RD1)/N-terminal extension (NTE) is required for interaction with the pseudoknot-template domain of each of TERC dimers. It contains anchor sites that bind primer nucleotides upstream of the RNA-DNA hybrid and is thus an essential determinant of repeat addition processivity.</text>
</comment>
<dbReference type="FunCoup" id="L9LC90">
    <property type="interactions" value="251"/>
</dbReference>
<dbReference type="PRINTS" id="PR01365">
    <property type="entry name" value="TELOMERASERT"/>
</dbReference>
<evidence type="ECO:0000256" key="13">
    <source>
        <dbReference type="ARBA" id="ARBA00023274"/>
    </source>
</evidence>
<keyword evidence="5 16" id="KW-0158">Chromosome</keyword>
<keyword evidence="8 16" id="KW-0479">Metal-binding</keyword>
<dbReference type="GO" id="GO:0000781">
    <property type="term" value="C:chromosome, telomeric region"/>
    <property type="evidence" value="ECO:0007669"/>
    <property type="project" value="UniProtKB-SubCell"/>
</dbReference>
<protein>
    <recommendedName>
        <fullName evidence="4 16">Telomerase reverse transcriptase</fullName>
        <ecNumber evidence="3 16">2.7.7.49</ecNumber>
    </recommendedName>
    <alternativeName>
        <fullName evidence="14 16">Telomerase catalytic subunit</fullName>
    </alternativeName>
</protein>
<keyword evidence="9 16" id="KW-0460">Magnesium</keyword>
<evidence type="ECO:0000256" key="11">
    <source>
        <dbReference type="ARBA" id="ARBA00022918"/>
    </source>
</evidence>
<dbReference type="SUPFAM" id="SSF56672">
    <property type="entry name" value="DNA/RNA polymerases"/>
    <property type="match status" value="1"/>
</dbReference>
<dbReference type="FunFam" id="1.10.132.70:FF:000001">
    <property type="entry name" value="Telomerase reverse transcriptase"/>
    <property type="match status" value="1"/>
</dbReference>
<evidence type="ECO:0000256" key="5">
    <source>
        <dbReference type="ARBA" id="ARBA00022454"/>
    </source>
</evidence>
<comment type="function">
    <text evidence="16">Telomerase is a ribonucleoprotein enzyme essential for the replication of chromosome termini in most eukaryotes. Active in progenitor and cancer cells. Inactive, or very low activity, in normal somatic cells. Catalytic component of the teleromerase holoenzyme complex whose main activity is the elongation of telomeres by acting as a reverse transcriptase that adds simple sequence repeats to chromosome ends by copying a template sequence within the RNA component of the enzyme. Catalyzes the RNA-dependent extension of 3'-chromosomal termini with the 6-nucleotide telomeric repeat unit, 5'-TTAGGG-3'. The catalytic cycle involves primer binding, primer extension and release of product once the template boundary has been reached or nascent product translocation followed by further extension. More active on substrates containing 2 or 3 telomeric repeats. Telomerase activity is regulated by a number of factors including telomerase complex-associated proteins, chaperones and polypeptide modifiers. Modulates Wnt signaling. Plays important roles in aging and antiapoptosis.</text>
</comment>
<dbReference type="Pfam" id="PF12009">
    <property type="entry name" value="Telomerase_RBD"/>
    <property type="match status" value="1"/>
</dbReference>
<evidence type="ECO:0000256" key="1">
    <source>
        <dbReference type="ARBA" id="ARBA00004574"/>
    </source>
</evidence>
<dbReference type="CDD" id="cd01648">
    <property type="entry name" value="TERT"/>
    <property type="match status" value="1"/>
</dbReference>
<dbReference type="STRING" id="246437.L9LC90"/>
<evidence type="ECO:0000256" key="3">
    <source>
        <dbReference type="ARBA" id="ARBA00012493"/>
    </source>
</evidence>
<evidence type="ECO:0000256" key="17">
    <source>
        <dbReference type="SAM" id="MobiDB-lite"/>
    </source>
</evidence>
<reference evidence="20" key="1">
    <citation type="submission" date="2012-07" db="EMBL/GenBank/DDBJ databases">
        <title>Genome of the Chinese tree shrew, a rising model animal genetically related to primates.</title>
        <authorList>
            <person name="Zhang G."/>
            <person name="Fan Y."/>
            <person name="Yao Y."/>
            <person name="Huang Z."/>
        </authorList>
    </citation>
    <scope>NUCLEOTIDE SEQUENCE [LARGE SCALE GENOMIC DNA]</scope>
</reference>
<dbReference type="PROSITE" id="PS50878">
    <property type="entry name" value="RT_POL"/>
    <property type="match status" value="1"/>
</dbReference>
<keyword evidence="6 16" id="KW-0808">Transferase</keyword>
<dbReference type="InterPro" id="IPR021891">
    <property type="entry name" value="Telomerase_RBD"/>
</dbReference>
<dbReference type="InterPro" id="IPR049139">
    <property type="entry name" value="TERT_C"/>
</dbReference>
<evidence type="ECO:0000256" key="15">
    <source>
        <dbReference type="ARBA" id="ARBA00048173"/>
    </source>
</evidence>
<keyword evidence="12 16" id="KW-0539">Nucleus</keyword>
<reference evidence="20" key="2">
    <citation type="journal article" date="2013" name="Nat. Commun.">
        <title>Genome of the Chinese tree shrew.</title>
        <authorList>
            <person name="Fan Y."/>
            <person name="Huang Z.Y."/>
            <person name="Cao C.C."/>
            <person name="Chen C.S."/>
            <person name="Chen Y.X."/>
            <person name="Fan D.D."/>
            <person name="He J."/>
            <person name="Hou H.L."/>
            <person name="Hu L."/>
            <person name="Hu X.T."/>
            <person name="Jiang X.T."/>
            <person name="Lai R."/>
            <person name="Lang Y.S."/>
            <person name="Liang B."/>
            <person name="Liao S.G."/>
            <person name="Mu D."/>
            <person name="Ma Y.Y."/>
            <person name="Niu Y.Y."/>
            <person name="Sun X.Q."/>
            <person name="Xia J.Q."/>
            <person name="Xiao J."/>
            <person name="Xiong Z.Q."/>
            <person name="Xu L."/>
            <person name="Yang L."/>
            <person name="Zhang Y."/>
            <person name="Zhao W."/>
            <person name="Zhao X.D."/>
            <person name="Zheng Y.T."/>
            <person name="Zhou J.M."/>
            <person name="Zhu Y.B."/>
            <person name="Zhang G.J."/>
            <person name="Wang J."/>
            <person name="Yao Y.G."/>
        </authorList>
    </citation>
    <scope>NUCLEOTIDE SEQUENCE [LARGE SCALE GENOMIC DNA]</scope>
</reference>
<evidence type="ECO:0000256" key="2">
    <source>
        <dbReference type="ARBA" id="ARBA00008001"/>
    </source>
</evidence>
<dbReference type="GO" id="GO:0005737">
    <property type="term" value="C:cytoplasm"/>
    <property type="evidence" value="ECO:0007669"/>
    <property type="project" value="UniProtKB-SubCell"/>
</dbReference>
<feature type="compositionally biased region" description="Polar residues" evidence="17">
    <location>
        <begin position="148"/>
        <end position="167"/>
    </location>
</feature>
<dbReference type="Gene3D" id="1.10.357.90">
    <property type="match status" value="1"/>
</dbReference>
<evidence type="ECO:0000256" key="14">
    <source>
        <dbReference type="ARBA" id="ARBA00032044"/>
    </source>
</evidence>
<feature type="compositionally biased region" description="Basic and acidic residues" evidence="17">
    <location>
        <begin position="1"/>
        <end position="20"/>
    </location>
</feature>
<keyword evidence="20" id="KW-1185">Reference proteome</keyword>
<evidence type="ECO:0000256" key="6">
    <source>
        <dbReference type="ARBA" id="ARBA00022679"/>
    </source>
</evidence>
<comment type="catalytic activity">
    <reaction evidence="15 16">
        <text>DNA(n) + a 2'-deoxyribonucleoside 5'-triphosphate = DNA(n+1) + diphosphate</text>
        <dbReference type="Rhea" id="RHEA:22508"/>
        <dbReference type="Rhea" id="RHEA-COMP:17339"/>
        <dbReference type="Rhea" id="RHEA-COMP:17340"/>
        <dbReference type="ChEBI" id="CHEBI:33019"/>
        <dbReference type="ChEBI" id="CHEBI:61560"/>
        <dbReference type="ChEBI" id="CHEBI:173112"/>
        <dbReference type="EC" id="2.7.7.49"/>
    </reaction>
</comment>
<keyword evidence="13" id="KW-0687">Ribonucleoprotein</keyword>
<keyword evidence="10 16" id="KW-0779">Telomere</keyword>
<evidence type="ECO:0000256" key="4">
    <source>
        <dbReference type="ARBA" id="ARBA00016182"/>
    </source>
</evidence>
<dbReference type="InParanoid" id="L9LC90"/>
<dbReference type="GO" id="GO:0070034">
    <property type="term" value="F:telomerase RNA binding"/>
    <property type="evidence" value="ECO:0007669"/>
    <property type="project" value="TreeGrafter"/>
</dbReference>
<evidence type="ECO:0000256" key="16">
    <source>
        <dbReference type="RuleBase" id="RU365061"/>
    </source>
</evidence>
<gene>
    <name evidence="19" type="ORF">TREES_T100010381</name>
</gene>
<dbReference type="GO" id="GO:0042162">
    <property type="term" value="F:telomeric DNA binding"/>
    <property type="evidence" value="ECO:0007669"/>
    <property type="project" value="TreeGrafter"/>
</dbReference>
<dbReference type="InterPro" id="IPR003545">
    <property type="entry name" value="Telomerase_RT"/>
</dbReference>
<dbReference type="PANTHER" id="PTHR12066">
    <property type="entry name" value="TELOMERASE REVERSE TRANSCRIPTASE"/>
    <property type="match status" value="1"/>
</dbReference>
<dbReference type="GO" id="GO:0003720">
    <property type="term" value="F:telomerase activity"/>
    <property type="evidence" value="ECO:0007669"/>
    <property type="project" value="InterPro"/>
</dbReference>
<dbReference type="FunFam" id="1.10.357.90:FF:000001">
    <property type="entry name" value="Telomerase reverse transcriptase"/>
    <property type="match status" value="1"/>
</dbReference>
<dbReference type="EC" id="2.7.7.49" evidence="3 16"/>
<dbReference type="AlphaFoldDB" id="L9LC90"/>
<dbReference type="eggNOG" id="KOG1005">
    <property type="taxonomic scope" value="Eukaryota"/>
</dbReference>
<comment type="domain">
    <text evidence="16">The RNA-interacting domain 2 (RD2) is essential for both interaction with the CR4-CR5 domain of TERC and for DNA synthesis.</text>
</comment>
<dbReference type="Gene3D" id="1.10.132.70">
    <property type="match status" value="1"/>
</dbReference>
<dbReference type="GO" id="GO:0000333">
    <property type="term" value="C:telomerase catalytic core complex"/>
    <property type="evidence" value="ECO:0007669"/>
    <property type="project" value="TreeGrafter"/>
</dbReference>
<dbReference type="PANTHER" id="PTHR12066:SF0">
    <property type="entry name" value="TELOMERASE REVERSE TRANSCRIPTASE"/>
    <property type="match status" value="1"/>
</dbReference>
<feature type="region of interest" description="Disordered" evidence="17">
    <location>
        <begin position="146"/>
        <end position="231"/>
    </location>
</feature>
<evidence type="ECO:0000256" key="10">
    <source>
        <dbReference type="ARBA" id="ARBA00022895"/>
    </source>
</evidence>
<dbReference type="GO" id="GO:0046872">
    <property type="term" value="F:metal ion binding"/>
    <property type="evidence" value="ECO:0007669"/>
    <property type="project" value="UniProtKB-KW"/>
</dbReference>